<accession>A0ABW5C777</accession>
<dbReference type="Gene3D" id="4.10.860.10">
    <property type="entry name" value="UVR domain"/>
    <property type="match status" value="1"/>
</dbReference>
<sequence length="183" mass="21038">MICQECNERPATFHFTKVINGEKTEVHICEHCAKENSEFFMFNSSSGFSLNSLLTGLLNMEHGFAKAEEQNVFKTESVPQCDRCKMTFQDFKKSGRFGCSNCYPTFKNYITPILRRVHGGNTEHSGKIPKRIGGDIHIRKKIEDLKEKIRSLISQEEFEQAALVRDEIRSLEKKLSSFDEEGF</sequence>
<dbReference type="InterPro" id="IPR001943">
    <property type="entry name" value="UVR_dom"/>
</dbReference>
<dbReference type="Pfam" id="PF02151">
    <property type="entry name" value="UVR"/>
    <property type="match status" value="1"/>
</dbReference>
<dbReference type="InterPro" id="IPR025542">
    <property type="entry name" value="YacH"/>
</dbReference>
<dbReference type="PROSITE" id="PS50151">
    <property type="entry name" value="UVR"/>
    <property type="match status" value="1"/>
</dbReference>
<reference evidence="4" key="1">
    <citation type="journal article" date="2019" name="Int. J. Syst. Evol. Microbiol.">
        <title>The Global Catalogue of Microorganisms (GCM) 10K type strain sequencing project: providing services to taxonomists for standard genome sequencing and annotation.</title>
        <authorList>
            <consortium name="The Broad Institute Genomics Platform"/>
            <consortium name="The Broad Institute Genome Sequencing Center for Infectious Disease"/>
            <person name="Wu L."/>
            <person name="Ma J."/>
        </authorList>
    </citation>
    <scope>NUCLEOTIDE SEQUENCE [LARGE SCALE GENOMIC DNA]</scope>
    <source>
        <strain evidence="4">CGMCC 1.15474</strain>
    </source>
</reference>
<evidence type="ECO:0000313" key="3">
    <source>
        <dbReference type="EMBL" id="MFD2216951.1"/>
    </source>
</evidence>
<comment type="caution">
    <text evidence="3">The sequence shown here is derived from an EMBL/GenBank/DDBJ whole genome shotgun (WGS) entry which is preliminary data.</text>
</comment>
<evidence type="ECO:0000259" key="2">
    <source>
        <dbReference type="PROSITE" id="PS50151"/>
    </source>
</evidence>
<keyword evidence="4" id="KW-1185">Reference proteome</keyword>
<feature type="coiled-coil region" evidence="1">
    <location>
        <begin position="142"/>
        <end position="181"/>
    </location>
</feature>
<proteinExistence type="predicted"/>
<dbReference type="PIRSF" id="PIRSF015034">
    <property type="entry name" value="YacH"/>
    <property type="match status" value="1"/>
</dbReference>
<dbReference type="InterPro" id="IPR036876">
    <property type="entry name" value="UVR_dom_sf"/>
</dbReference>
<gene>
    <name evidence="3" type="ORF">ACFSKK_25090</name>
</gene>
<dbReference type="PANTHER" id="PTHR38430">
    <property type="entry name" value="PROTEIN-ARGININE KINASE ACTIVATOR PROTEIN"/>
    <property type="match status" value="1"/>
</dbReference>
<name>A0ABW5C777_9BACI</name>
<organism evidence="3 4">
    <name type="scientific">Metabacillus endolithicus</name>
    <dbReference type="NCBI Taxonomy" id="1535204"/>
    <lineage>
        <taxon>Bacteria</taxon>
        <taxon>Bacillati</taxon>
        <taxon>Bacillota</taxon>
        <taxon>Bacilli</taxon>
        <taxon>Bacillales</taxon>
        <taxon>Bacillaceae</taxon>
        <taxon>Metabacillus</taxon>
    </lineage>
</organism>
<dbReference type="SUPFAM" id="SSF46600">
    <property type="entry name" value="C-terminal UvrC-binding domain of UvrB"/>
    <property type="match status" value="1"/>
</dbReference>
<dbReference type="PANTHER" id="PTHR38430:SF1">
    <property type="entry name" value="PROTEIN-ARGININE KINASE ACTIVATOR PROTEIN"/>
    <property type="match status" value="1"/>
</dbReference>
<dbReference type="RefSeq" id="WP_231308791.1">
    <property type="nucleotide sequence ID" value="NZ_CP095550.1"/>
</dbReference>
<keyword evidence="1" id="KW-0175">Coiled coil</keyword>
<dbReference type="EMBL" id="JBHUIK010000010">
    <property type="protein sequence ID" value="MFD2216951.1"/>
    <property type="molecule type" value="Genomic_DNA"/>
</dbReference>
<dbReference type="Proteomes" id="UP001597318">
    <property type="component" value="Unassembled WGS sequence"/>
</dbReference>
<evidence type="ECO:0000256" key="1">
    <source>
        <dbReference type="SAM" id="Coils"/>
    </source>
</evidence>
<feature type="domain" description="UVR" evidence="2">
    <location>
        <begin position="139"/>
        <end position="174"/>
    </location>
</feature>
<protein>
    <submittedName>
        <fullName evidence="3">UvrB/UvrC motif-containing protein</fullName>
    </submittedName>
</protein>
<evidence type="ECO:0000313" key="4">
    <source>
        <dbReference type="Proteomes" id="UP001597318"/>
    </source>
</evidence>